<dbReference type="Proteomes" id="UP000012179">
    <property type="component" value="Chromosome"/>
</dbReference>
<reference evidence="3 4" key="1">
    <citation type="journal article" date="2015" name="Int. J. Syst. Evol. Microbiol.">
        <title>Nitrosospira lacus sp. nov., a psychrotolerant, ammonia-oxidizing bacterium from sandy lake sediment.</title>
        <authorList>
            <person name="Urakawa H."/>
            <person name="Garcia J.C."/>
            <person name="Nielsen J.L."/>
            <person name="Le V.Q."/>
            <person name="Kozlowski J.A."/>
            <person name="Stein L.Y."/>
            <person name="Lim C.K."/>
            <person name="Pommerening-Roser A."/>
            <person name="Martens-Habbena W."/>
            <person name="Stahl D.A."/>
            <person name="Klotz M.G."/>
        </authorList>
    </citation>
    <scope>NUCLEOTIDE SEQUENCE [LARGE SCALE GENOMIC DNA]</scope>
    <source>
        <strain evidence="3 4">APG3</strain>
    </source>
</reference>
<protein>
    <submittedName>
        <fullName evidence="3">Uncharacterized protein</fullName>
    </submittedName>
</protein>
<feature type="compositionally biased region" description="Basic and acidic residues" evidence="1">
    <location>
        <begin position="43"/>
        <end position="62"/>
    </location>
</feature>
<evidence type="ECO:0000256" key="2">
    <source>
        <dbReference type="SAM" id="Phobius"/>
    </source>
</evidence>
<name>A0A1W6SP04_9PROT</name>
<keyword evidence="2" id="KW-1133">Transmembrane helix</keyword>
<dbReference type="AlphaFoldDB" id="A0A1W6SP04"/>
<organism evidence="3 4">
    <name type="scientific">Nitrosospira lacus</name>
    <dbReference type="NCBI Taxonomy" id="1288494"/>
    <lineage>
        <taxon>Bacteria</taxon>
        <taxon>Pseudomonadati</taxon>
        <taxon>Pseudomonadota</taxon>
        <taxon>Betaproteobacteria</taxon>
        <taxon>Nitrosomonadales</taxon>
        <taxon>Nitrosomonadaceae</taxon>
        <taxon>Nitrosospira</taxon>
    </lineage>
</organism>
<evidence type="ECO:0000313" key="3">
    <source>
        <dbReference type="EMBL" id="ARO87548.1"/>
    </source>
</evidence>
<keyword evidence="2" id="KW-0812">Transmembrane</keyword>
<dbReference type="KEGG" id="nlc:EBAPG3_007070"/>
<accession>A0A1W6SP04</accession>
<evidence type="ECO:0000256" key="1">
    <source>
        <dbReference type="SAM" id="MobiDB-lite"/>
    </source>
</evidence>
<dbReference type="RefSeq" id="WP_004180017.1">
    <property type="nucleotide sequence ID" value="NZ_CP021106.3"/>
</dbReference>
<evidence type="ECO:0000313" key="4">
    <source>
        <dbReference type="Proteomes" id="UP000012179"/>
    </source>
</evidence>
<feature type="region of interest" description="Disordered" evidence="1">
    <location>
        <begin position="34"/>
        <end position="62"/>
    </location>
</feature>
<sequence>MTHQQLDQTDKTQIAPVMGLLGTIVGYLLGKETRENASGMGSSRKDTPGKTIKELHDGGNIN</sequence>
<keyword evidence="4" id="KW-1185">Reference proteome</keyword>
<proteinExistence type="predicted"/>
<feature type="transmembrane region" description="Helical" evidence="2">
    <location>
        <begin position="12"/>
        <end position="30"/>
    </location>
</feature>
<dbReference type="OrthoDB" id="1496099at2"/>
<gene>
    <name evidence="3" type="ORF">EBAPG3_007070</name>
</gene>
<keyword evidence="2" id="KW-0472">Membrane</keyword>
<dbReference type="EMBL" id="CP021106">
    <property type="protein sequence ID" value="ARO87548.1"/>
    <property type="molecule type" value="Genomic_DNA"/>
</dbReference>